<sequence>MRELGDAASFEKVGKLSGGLDKRSVATALTQLDATYRAMTTDGKLLVLVGRHYELTPAGEAVADELIEARVHFADLLRGTSTKHREAWVPVTNECIKYLPALKKQVARMDADIQLHASPYRSTDLQPGSEPVQAGKPRGPRHHALYSACIDIGQLTPGEVSKVDVYAGGPTSVVVIEEPQPFKVLAHRNLFPHTASVSIQDLWDLDGGLIVPEGGAVRDLLDGLEGGWERRRPYQGSTDLETGLQCLTTESLVDSPALIVHGQGRFDHLTNDGYRLYELSGTGGRRAVTGMYQRDDLAEALLDGKRKIWSTIWQAASDLWLEPKEGVAR</sequence>
<reference evidence="2 3" key="1">
    <citation type="submission" date="2013-08" db="EMBL/GenBank/DDBJ databases">
        <title>The genome sequence of Knoellia aerolata.</title>
        <authorList>
            <person name="Zhu W."/>
            <person name="Wang G."/>
        </authorList>
    </citation>
    <scope>NUCLEOTIDE SEQUENCE [LARGE SCALE GENOMIC DNA]</scope>
    <source>
        <strain evidence="2 3">DSM 18566</strain>
    </source>
</reference>
<feature type="region of interest" description="Disordered" evidence="1">
    <location>
        <begin position="120"/>
        <end position="139"/>
    </location>
</feature>
<dbReference type="Proteomes" id="UP000030013">
    <property type="component" value="Unassembled WGS sequence"/>
</dbReference>
<comment type="caution">
    <text evidence="2">The sequence shown here is derived from an EMBL/GenBank/DDBJ whole genome shotgun (WGS) entry which is preliminary data.</text>
</comment>
<proteinExistence type="predicted"/>
<gene>
    <name evidence="2" type="ORF">N801_14800</name>
</gene>
<name>A0A0A0JUG9_9MICO</name>
<dbReference type="EMBL" id="AVPL01000044">
    <property type="protein sequence ID" value="KGN40359.1"/>
    <property type="molecule type" value="Genomic_DNA"/>
</dbReference>
<organism evidence="2 3">
    <name type="scientific">Knoellia aerolata DSM 18566</name>
    <dbReference type="NCBI Taxonomy" id="1385519"/>
    <lineage>
        <taxon>Bacteria</taxon>
        <taxon>Bacillati</taxon>
        <taxon>Actinomycetota</taxon>
        <taxon>Actinomycetes</taxon>
        <taxon>Micrococcales</taxon>
        <taxon>Intrasporangiaceae</taxon>
        <taxon>Knoellia</taxon>
    </lineage>
</organism>
<keyword evidence="3" id="KW-1185">Reference proteome</keyword>
<evidence type="ECO:0000313" key="2">
    <source>
        <dbReference type="EMBL" id="KGN40359.1"/>
    </source>
</evidence>
<dbReference type="AlphaFoldDB" id="A0A0A0JUG9"/>
<evidence type="ECO:0000313" key="3">
    <source>
        <dbReference type="Proteomes" id="UP000030013"/>
    </source>
</evidence>
<accession>A0A0A0JUG9</accession>
<dbReference type="STRING" id="1385519.N801_14800"/>
<evidence type="ECO:0000256" key="1">
    <source>
        <dbReference type="SAM" id="MobiDB-lite"/>
    </source>
</evidence>
<protein>
    <submittedName>
        <fullName evidence="2">Uncharacterized protein</fullName>
    </submittedName>
</protein>